<keyword evidence="4" id="KW-0804">Transcription</keyword>
<dbReference type="SUPFAM" id="SSF101936">
    <property type="entry name" value="DNA-binding pseudobarrel domain"/>
    <property type="match status" value="2"/>
</dbReference>
<evidence type="ECO:0000256" key="4">
    <source>
        <dbReference type="ARBA" id="ARBA00023163"/>
    </source>
</evidence>
<dbReference type="EMBL" id="OZ021740">
    <property type="protein sequence ID" value="CAK9325046.1"/>
    <property type="molecule type" value="Genomic_DNA"/>
</dbReference>
<evidence type="ECO:0000259" key="6">
    <source>
        <dbReference type="PROSITE" id="PS50863"/>
    </source>
</evidence>
<evidence type="ECO:0000256" key="3">
    <source>
        <dbReference type="ARBA" id="ARBA00023125"/>
    </source>
</evidence>
<evidence type="ECO:0000313" key="7">
    <source>
        <dbReference type="EMBL" id="CAK9325046.1"/>
    </source>
</evidence>
<name>A0ABP0YZV7_9ROSI</name>
<evidence type="ECO:0000256" key="2">
    <source>
        <dbReference type="ARBA" id="ARBA00023015"/>
    </source>
</evidence>
<sequence>MEEDNSGGEWRSGLRRRHRRFLQPEGTNPPLQFFKLILPSSIRERKLKMPRRFIRMFGKELSSNVLLTVPNGGVWQVGLEKTNGQIWFDDSLNKFIDYYSIDYGFLLLFKYEGNSSFQVLIFDTTTFEIQYPHHDGMNLGSEVKKSDSIISISSSCGCSDRFIDDDECQYEIHTPKMTRTNLGFNSMKSPGVETRHKSKRKLETCGSEFESKRCKVEDCITMEDFDVVKNDPRQKLASETRNTSLSGLEMAIREANKTMIKTRNPSFMVIIQKRNIKKSYAYIPSSFGTKYLSREDEIIEIQGGSKGQKWEISCKGSTTKRMGRGWGVFRRESNLRVGDVVVFELFKRSKNRVMKFTVFSSAAI</sequence>
<dbReference type="PROSITE" id="PS50863">
    <property type="entry name" value="B3"/>
    <property type="match status" value="2"/>
</dbReference>
<dbReference type="InterPro" id="IPR050655">
    <property type="entry name" value="Plant_B3_domain"/>
</dbReference>
<dbReference type="PANTHER" id="PTHR31920">
    <property type="entry name" value="B3 DOMAIN-CONTAINING"/>
    <property type="match status" value="1"/>
</dbReference>
<dbReference type="SMART" id="SM01019">
    <property type="entry name" value="B3"/>
    <property type="match status" value="2"/>
</dbReference>
<protein>
    <recommendedName>
        <fullName evidence="6">TF-B3 domain-containing protein</fullName>
    </recommendedName>
</protein>
<proteinExistence type="predicted"/>
<keyword evidence="2" id="KW-0805">Transcription regulation</keyword>
<dbReference type="InterPro" id="IPR015300">
    <property type="entry name" value="DNA-bd_pseudobarrel_sf"/>
</dbReference>
<keyword evidence="3" id="KW-0238">DNA-binding</keyword>
<reference evidence="7 8" key="1">
    <citation type="submission" date="2024-03" db="EMBL/GenBank/DDBJ databases">
        <authorList>
            <person name="Gkanogiannis A."/>
            <person name="Becerra Lopez-Lavalle L."/>
        </authorList>
    </citation>
    <scope>NUCLEOTIDE SEQUENCE [LARGE SCALE GENOMIC DNA]</scope>
</reference>
<dbReference type="CDD" id="cd10017">
    <property type="entry name" value="B3_DNA"/>
    <property type="match status" value="2"/>
</dbReference>
<organism evidence="7 8">
    <name type="scientific">Citrullus colocynthis</name>
    <name type="common">colocynth</name>
    <dbReference type="NCBI Taxonomy" id="252529"/>
    <lineage>
        <taxon>Eukaryota</taxon>
        <taxon>Viridiplantae</taxon>
        <taxon>Streptophyta</taxon>
        <taxon>Embryophyta</taxon>
        <taxon>Tracheophyta</taxon>
        <taxon>Spermatophyta</taxon>
        <taxon>Magnoliopsida</taxon>
        <taxon>eudicotyledons</taxon>
        <taxon>Gunneridae</taxon>
        <taxon>Pentapetalae</taxon>
        <taxon>rosids</taxon>
        <taxon>fabids</taxon>
        <taxon>Cucurbitales</taxon>
        <taxon>Cucurbitaceae</taxon>
        <taxon>Benincaseae</taxon>
        <taxon>Citrullus</taxon>
    </lineage>
</organism>
<dbReference type="Gene3D" id="2.40.330.10">
    <property type="entry name" value="DNA-binding pseudobarrel domain"/>
    <property type="match status" value="2"/>
</dbReference>
<dbReference type="Proteomes" id="UP001642487">
    <property type="component" value="Chromosome 6"/>
</dbReference>
<evidence type="ECO:0000256" key="5">
    <source>
        <dbReference type="ARBA" id="ARBA00023242"/>
    </source>
</evidence>
<accession>A0ABP0YZV7</accession>
<feature type="domain" description="TF-B3" evidence="6">
    <location>
        <begin position="266"/>
        <end position="362"/>
    </location>
</feature>
<dbReference type="PANTHER" id="PTHR31920:SF147">
    <property type="entry name" value="TF-B3 DOMAIN-CONTAINING PROTEIN"/>
    <property type="match status" value="1"/>
</dbReference>
<evidence type="ECO:0000256" key="1">
    <source>
        <dbReference type="ARBA" id="ARBA00004123"/>
    </source>
</evidence>
<feature type="domain" description="TF-B3" evidence="6">
    <location>
        <begin position="32"/>
        <end position="125"/>
    </location>
</feature>
<dbReference type="InterPro" id="IPR003340">
    <property type="entry name" value="B3_DNA-bd"/>
</dbReference>
<keyword evidence="8" id="KW-1185">Reference proteome</keyword>
<keyword evidence="5" id="KW-0539">Nucleus</keyword>
<gene>
    <name evidence="7" type="ORF">CITCOLO1_LOCUS17298</name>
</gene>
<evidence type="ECO:0000313" key="8">
    <source>
        <dbReference type="Proteomes" id="UP001642487"/>
    </source>
</evidence>
<comment type="subcellular location">
    <subcellularLocation>
        <location evidence="1">Nucleus</location>
    </subcellularLocation>
</comment>
<dbReference type="Pfam" id="PF02362">
    <property type="entry name" value="B3"/>
    <property type="match status" value="2"/>
</dbReference>